<gene>
    <name evidence="1" type="ORF">GCM10012289_38390</name>
</gene>
<comment type="caution">
    <text evidence="1">The sequence shown here is derived from an EMBL/GenBank/DDBJ whole genome shotgun (WGS) entry which is preliminary data.</text>
</comment>
<dbReference type="AlphaFoldDB" id="A0A918DKA1"/>
<sequence length="68" mass="7761">MHMVVFPVELAEFDLEVRTDIAHDLLAPGEHHVGEHTPPVLGDEHQMGMEVVDDMSSRPHIRVRFPPR</sequence>
<organism evidence="1 2">
    <name type="scientific">Nonomuraea cavernae</name>
    <dbReference type="NCBI Taxonomy" id="2045107"/>
    <lineage>
        <taxon>Bacteria</taxon>
        <taxon>Bacillati</taxon>
        <taxon>Actinomycetota</taxon>
        <taxon>Actinomycetes</taxon>
        <taxon>Streptosporangiales</taxon>
        <taxon>Streptosporangiaceae</taxon>
        <taxon>Nonomuraea</taxon>
    </lineage>
</organism>
<name>A0A918DKA1_9ACTN</name>
<protein>
    <submittedName>
        <fullName evidence="1">Uncharacterized protein</fullName>
    </submittedName>
</protein>
<dbReference type="EMBL" id="BMNH01000011">
    <property type="protein sequence ID" value="GGO71819.1"/>
    <property type="molecule type" value="Genomic_DNA"/>
</dbReference>
<reference evidence="1" key="1">
    <citation type="journal article" date="2014" name="Int. J. Syst. Evol. Microbiol.">
        <title>Complete genome sequence of Corynebacterium casei LMG S-19264T (=DSM 44701T), isolated from a smear-ripened cheese.</title>
        <authorList>
            <consortium name="US DOE Joint Genome Institute (JGI-PGF)"/>
            <person name="Walter F."/>
            <person name="Albersmeier A."/>
            <person name="Kalinowski J."/>
            <person name="Ruckert C."/>
        </authorList>
    </citation>
    <scope>NUCLEOTIDE SEQUENCE</scope>
    <source>
        <strain evidence="1">CGMCC 4.7368</strain>
    </source>
</reference>
<dbReference type="Proteomes" id="UP000646523">
    <property type="component" value="Unassembled WGS sequence"/>
</dbReference>
<accession>A0A918DKA1</accession>
<proteinExistence type="predicted"/>
<reference evidence="1" key="2">
    <citation type="submission" date="2020-09" db="EMBL/GenBank/DDBJ databases">
        <authorList>
            <person name="Sun Q."/>
            <person name="Zhou Y."/>
        </authorList>
    </citation>
    <scope>NUCLEOTIDE SEQUENCE</scope>
    <source>
        <strain evidence="1">CGMCC 4.7368</strain>
    </source>
</reference>
<evidence type="ECO:0000313" key="2">
    <source>
        <dbReference type="Proteomes" id="UP000646523"/>
    </source>
</evidence>
<evidence type="ECO:0000313" key="1">
    <source>
        <dbReference type="EMBL" id="GGO71819.1"/>
    </source>
</evidence>
<keyword evidence="2" id="KW-1185">Reference proteome</keyword>